<comment type="similarity">
    <text evidence="1">Belongs to the beclin family.</text>
</comment>
<dbReference type="GO" id="GO:0045324">
    <property type="term" value="P:late endosome to vacuole transport"/>
    <property type="evidence" value="ECO:0007669"/>
    <property type="project" value="TreeGrafter"/>
</dbReference>
<dbReference type="OMA" id="EWDVYKA"/>
<dbReference type="GO" id="GO:0006623">
    <property type="term" value="P:protein targeting to vacuole"/>
    <property type="evidence" value="ECO:0007669"/>
    <property type="project" value="EnsemblPlants"/>
</dbReference>
<dbReference type="Gramene" id="ONK79146">
    <property type="protein sequence ID" value="ONK79146"/>
    <property type="gene ID" value="A4U43_C01F3400"/>
</dbReference>
<dbReference type="InterPro" id="IPR038274">
    <property type="entry name" value="Atg6/Beclin_C_sf"/>
</dbReference>
<feature type="region of interest" description="Disordered" evidence="4">
    <location>
        <begin position="81"/>
        <end position="107"/>
    </location>
</feature>
<dbReference type="PANTHER" id="PTHR12768">
    <property type="entry name" value="BECLIN 1"/>
    <property type="match status" value="1"/>
</dbReference>
<dbReference type="Pfam" id="PF04111">
    <property type="entry name" value="APG6"/>
    <property type="match status" value="1"/>
</dbReference>
<dbReference type="Gene3D" id="6.10.250.3110">
    <property type="match status" value="1"/>
</dbReference>
<evidence type="ECO:0000256" key="4">
    <source>
        <dbReference type="SAM" id="MobiDB-lite"/>
    </source>
</evidence>
<evidence type="ECO:0000256" key="1">
    <source>
        <dbReference type="ARBA" id="ARBA00005965"/>
    </source>
</evidence>
<dbReference type="Gene3D" id="1.10.418.40">
    <property type="entry name" value="Autophagy protein 6/Beclin 1"/>
    <property type="match status" value="1"/>
</dbReference>
<name>A0A5P1FLF2_ASPOF</name>
<dbReference type="GO" id="GO:0043548">
    <property type="term" value="F:phosphatidylinositol 3-kinase binding"/>
    <property type="evidence" value="ECO:0007669"/>
    <property type="project" value="TreeGrafter"/>
</dbReference>
<dbReference type="PANTHER" id="PTHR12768:SF4">
    <property type="entry name" value="BECLIN-1"/>
    <property type="match status" value="1"/>
</dbReference>
<evidence type="ECO:0008006" key="9">
    <source>
        <dbReference type="Google" id="ProtNLM"/>
    </source>
</evidence>
<evidence type="ECO:0000313" key="8">
    <source>
        <dbReference type="Proteomes" id="UP000243459"/>
    </source>
</evidence>
<keyword evidence="8" id="KW-1185">Reference proteome</keyword>
<keyword evidence="2 3" id="KW-0175">Coiled coil</keyword>
<dbReference type="GO" id="GO:0034271">
    <property type="term" value="C:phosphatidylinositol 3-kinase complex, class III, type I"/>
    <property type="evidence" value="ECO:0007669"/>
    <property type="project" value="TreeGrafter"/>
</dbReference>
<feature type="domain" description="Atg6 BARA" evidence="5">
    <location>
        <begin position="308"/>
        <end position="483"/>
    </location>
</feature>
<feature type="region of interest" description="Disordered" evidence="4">
    <location>
        <begin position="122"/>
        <end position="141"/>
    </location>
</feature>
<proteinExistence type="inferred from homology"/>
<reference evidence="8" key="1">
    <citation type="journal article" date="2017" name="Nat. Commun.">
        <title>The asparagus genome sheds light on the origin and evolution of a young Y chromosome.</title>
        <authorList>
            <person name="Harkess A."/>
            <person name="Zhou J."/>
            <person name="Xu C."/>
            <person name="Bowers J.E."/>
            <person name="Van der Hulst R."/>
            <person name="Ayyampalayam S."/>
            <person name="Mercati F."/>
            <person name="Riccardi P."/>
            <person name="McKain M.R."/>
            <person name="Kakrana A."/>
            <person name="Tang H."/>
            <person name="Ray J."/>
            <person name="Groenendijk J."/>
            <person name="Arikit S."/>
            <person name="Mathioni S.M."/>
            <person name="Nakano M."/>
            <person name="Shan H."/>
            <person name="Telgmann-Rauber A."/>
            <person name="Kanno A."/>
            <person name="Yue Z."/>
            <person name="Chen H."/>
            <person name="Li W."/>
            <person name="Chen Y."/>
            <person name="Xu X."/>
            <person name="Zhang Y."/>
            <person name="Luo S."/>
            <person name="Chen H."/>
            <person name="Gao J."/>
            <person name="Mao Z."/>
            <person name="Pires J.C."/>
            <person name="Luo M."/>
            <person name="Kudrna D."/>
            <person name="Wing R.A."/>
            <person name="Meyers B.C."/>
            <person name="Yi K."/>
            <person name="Kong H."/>
            <person name="Lavrijsen P."/>
            <person name="Sunseri F."/>
            <person name="Falavigna A."/>
            <person name="Ye Y."/>
            <person name="Leebens-Mack J.H."/>
            <person name="Chen G."/>
        </authorList>
    </citation>
    <scope>NUCLEOTIDE SEQUENCE [LARGE SCALE GENOMIC DNA]</scope>
    <source>
        <strain evidence="8">cv. DH0086</strain>
    </source>
</reference>
<accession>A0A5P1FLF2</accession>
<sequence length="514" mass="58401">MVGDASRSRRPSPAPPSFPVDPNLPRWVCQNCRHSLSVVGVESYADKFFNDPSRSGMQASVQGSVLGSSRMDQSFVVLSKQKAQGHGMPPRPRSVPSQPEGGHSSKAMEESFVVLPPAAASMYKSDSPSEGGGTQLPASGVNQSSNLHPNVAGFHSTITVLNRAFDIATSQTQVEQPLCLECMRVLSDKLDKEVEDVNRDIKAYEACLERSELESFNVLSEADFLREKMKIEEEERRLLAAIEEAEKQCSEVKAEKQELESKSKAFKELEERYWHEFNDFQFQLSSHQEERDAILAKIEVSQAHLELLKRTNVLNDAFFIWHDGEFGTINNFRLGRLPKIPVEWDEINAAWGQACLLLHTMAQYFRPKFPYRIKILPMGSYPRIMDNSNNTYELFGPVNLFWSTRYDKAMTLFLTCLKEFSEFAHLRDQENNVPPDKCFKLPYKIENDKVENYTITQSFNKQENWTKALKYTLCNLKWVLYWFVGNTNFQPLSSSGSYHTEVAAVGSLNAKQSA</sequence>
<feature type="coiled-coil region" evidence="3">
    <location>
        <begin position="187"/>
        <end position="272"/>
    </location>
</feature>
<dbReference type="GO" id="GO:0009846">
    <property type="term" value="P:pollen germination"/>
    <property type="evidence" value="ECO:0007669"/>
    <property type="project" value="EnsemblPlants"/>
</dbReference>
<dbReference type="FunFam" id="1.10.418.40:FF:000002">
    <property type="entry name" value="Beclin 1 protein"/>
    <property type="match status" value="1"/>
</dbReference>
<dbReference type="InterPro" id="IPR040455">
    <property type="entry name" value="Atg6_BARA"/>
</dbReference>
<dbReference type="GO" id="GO:0006995">
    <property type="term" value="P:cellular response to nitrogen starvation"/>
    <property type="evidence" value="ECO:0007669"/>
    <property type="project" value="TreeGrafter"/>
</dbReference>
<protein>
    <recommendedName>
        <fullName evidence="9">Beclin-1-like protein</fullName>
    </recommendedName>
</protein>
<dbReference type="GO" id="GO:0050832">
    <property type="term" value="P:defense response to fungus"/>
    <property type="evidence" value="ECO:0007669"/>
    <property type="project" value="EnsemblPlants"/>
</dbReference>
<gene>
    <name evidence="7" type="ORF">A4U43_C01F3400</name>
</gene>
<feature type="region of interest" description="Disordered" evidence="4">
    <location>
        <begin position="1"/>
        <end position="23"/>
    </location>
</feature>
<dbReference type="GO" id="GO:0000423">
    <property type="term" value="P:mitophagy"/>
    <property type="evidence" value="ECO:0007669"/>
    <property type="project" value="TreeGrafter"/>
</dbReference>
<feature type="domain" description="Atg6/beclin coiled-coil" evidence="6">
    <location>
        <begin position="177"/>
        <end position="305"/>
    </location>
</feature>
<dbReference type="AlphaFoldDB" id="A0A5P1FLF2"/>
<evidence type="ECO:0000256" key="2">
    <source>
        <dbReference type="ARBA" id="ARBA00023054"/>
    </source>
</evidence>
<dbReference type="Proteomes" id="UP000243459">
    <property type="component" value="Chromosome 1"/>
</dbReference>
<evidence type="ECO:0000259" key="6">
    <source>
        <dbReference type="Pfam" id="PF17675"/>
    </source>
</evidence>
<dbReference type="EMBL" id="CM007381">
    <property type="protein sequence ID" value="ONK79146.1"/>
    <property type="molecule type" value="Genomic_DNA"/>
</dbReference>
<evidence type="ECO:0000259" key="5">
    <source>
        <dbReference type="Pfam" id="PF04111"/>
    </source>
</evidence>
<dbReference type="GO" id="GO:0034272">
    <property type="term" value="C:phosphatidylinositol 3-kinase complex, class III, type II"/>
    <property type="evidence" value="ECO:0007669"/>
    <property type="project" value="TreeGrafter"/>
</dbReference>
<dbReference type="InterPro" id="IPR041691">
    <property type="entry name" value="Atg6/beclin_CC"/>
</dbReference>
<dbReference type="Pfam" id="PF17675">
    <property type="entry name" value="APG6_N"/>
    <property type="match status" value="1"/>
</dbReference>
<dbReference type="OrthoDB" id="20368at2759"/>
<dbReference type="InterPro" id="IPR007243">
    <property type="entry name" value="Atg6/Beclin"/>
</dbReference>
<organism evidence="7 8">
    <name type="scientific">Asparagus officinalis</name>
    <name type="common">Garden asparagus</name>
    <dbReference type="NCBI Taxonomy" id="4686"/>
    <lineage>
        <taxon>Eukaryota</taxon>
        <taxon>Viridiplantae</taxon>
        <taxon>Streptophyta</taxon>
        <taxon>Embryophyta</taxon>
        <taxon>Tracheophyta</taxon>
        <taxon>Spermatophyta</taxon>
        <taxon>Magnoliopsida</taxon>
        <taxon>Liliopsida</taxon>
        <taxon>Asparagales</taxon>
        <taxon>Asparagaceae</taxon>
        <taxon>Asparagoideae</taxon>
        <taxon>Asparagus</taxon>
    </lineage>
</organism>
<dbReference type="GO" id="GO:0000045">
    <property type="term" value="P:autophagosome assembly"/>
    <property type="evidence" value="ECO:0007669"/>
    <property type="project" value="EnsemblPlants"/>
</dbReference>
<dbReference type="GO" id="GO:0030674">
    <property type="term" value="F:protein-macromolecule adaptor activity"/>
    <property type="evidence" value="ECO:0007669"/>
    <property type="project" value="TreeGrafter"/>
</dbReference>
<dbReference type="GO" id="GO:0000407">
    <property type="term" value="C:phagophore assembly site"/>
    <property type="evidence" value="ECO:0007669"/>
    <property type="project" value="EnsemblPlants"/>
</dbReference>
<evidence type="ECO:0000256" key="3">
    <source>
        <dbReference type="SAM" id="Coils"/>
    </source>
</evidence>
<evidence type="ECO:0000313" key="7">
    <source>
        <dbReference type="EMBL" id="ONK79146.1"/>
    </source>
</evidence>